<sequence length="465" mass="51828">MESRHVAAAARAFSSSGTRVRFKRRPPQRPSSQQSMRGYPSRPGPTAMLAPGSTRFAIDSNPTRLHKPIDWVQREYAIKSVALLLHPATTSCFRRLIENIERSMASVKKVSVLAAASVGAVEALKDQAGMCRWNYALRSLQQHAKSNMRSLSRAVRMSSAVSDGRSSERAKQSEESLRKVILPKPRVWASGKRTQPAVFWDRKNQNHQREYSIKSFALVLHPATASCFSRLIENVERVMASVKKASIWVAASVGAVEALKDQAGLCRWNYALRSLQQHAKSNMRSLSQAVRMSSAVSDGRSSERAKQSEESLRKLLPQVSNSLPKPRVWASGKRTQPAVFWDRKNQNHQREYSIKSFALVLLPATASCFPRLIENIERIMASVKKASVLVAASVGAVEALKDQAGLCRWNYALRSLQQHAKSNMRSLPQAVRMSSAVSDGRSSERAKQSEESLRKVMYLSCWGPN</sequence>
<reference evidence="2 3" key="1">
    <citation type="submission" date="2020-08" db="EMBL/GenBank/DDBJ databases">
        <title>Plant Genome Project.</title>
        <authorList>
            <person name="Zhang R.-G."/>
        </authorList>
    </citation>
    <scope>NUCLEOTIDE SEQUENCE [LARGE SCALE GENOMIC DNA]</scope>
    <source>
        <tissue evidence="2">Rhizome</tissue>
    </source>
</reference>
<feature type="region of interest" description="Disordered" evidence="1">
    <location>
        <begin position="1"/>
        <end position="46"/>
    </location>
</feature>
<evidence type="ECO:0000313" key="3">
    <source>
        <dbReference type="Proteomes" id="UP000734854"/>
    </source>
</evidence>
<gene>
    <name evidence="2" type="ORF">ZIOFF_068890</name>
</gene>
<dbReference type="InterPro" id="IPR022251">
    <property type="entry name" value="DUF3774_wound-induced"/>
</dbReference>
<dbReference type="Pfam" id="PF12609">
    <property type="entry name" value="DUF3774"/>
    <property type="match status" value="3"/>
</dbReference>
<dbReference type="EMBL" id="JACMSC010000020">
    <property type="protein sequence ID" value="KAG6471448.1"/>
    <property type="molecule type" value="Genomic_DNA"/>
</dbReference>
<organism evidence="2 3">
    <name type="scientific">Zingiber officinale</name>
    <name type="common">Ginger</name>
    <name type="synonym">Amomum zingiber</name>
    <dbReference type="NCBI Taxonomy" id="94328"/>
    <lineage>
        <taxon>Eukaryota</taxon>
        <taxon>Viridiplantae</taxon>
        <taxon>Streptophyta</taxon>
        <taxon>Embryophyta</taxon>
        <taxon>Tracheophyta</taxon>
        <taxon>Spermatophyta</taxon>
        <taxon>Magnoliopsida</taxon>
        <taxon>Liliopsida</taxon>
        <taxon>Zingiberales</taxon>
        <taxon>Zingiberaceae</taxon>
        <taxon>Zingiber</taxon>
    </lineage>
</organism>
<dbReference type="PANTHER" id="PTHR33090">
    <property type="entry name" value="DUF3774 DOMAIN PROTEIN-RELATED"/>
    <property type="match status" value="1"/>
</dbReference>
<dbReference type="AlphaFoldDB" id="A0A8J5C352"/>
<keyword evidence="3" id="KW-1185">Reference proteome</keyword>
<proteinExistence type="predicted"/>
<protein>
    <submittedName>
        <fullName evidence="2">Uncharacterized protein</fullName>
    </submittedName>
</protein>
<evidence type="ECO:0000313" key="2">
    <source>
        <dbReference type="EMBL" id="KAG6471448.1"/>
    </source>
</evidence>
<name>A0A8J5C352_ZINOF</name>
<accession>A0A8J5C352</accession>
<evidence type="ECO:0000256" key="1">
    <source>
        <dbReference type="SAM" id="MobiDB-lite"/>
    </source>
</evidence>
<dbReference type="Proteomes" id="UP000734854">
    <property type="component" value="Unassembled WGS sequence"/>
</dbReference>
<comment type="caution">
    <text evidence="2">The sequence shown here is derived from an EMBL/GenBank/DDBJ whole genome shotgun (WGS) entry which is preliminary data.</text>
</comment>